<feature type="compositionally biased region" description="Basic and acidic residues" evidence="1">
    <location>
        <begin position="1"/>
        <end position="13"/>
    </location>
</feature>
<name>A0ABR9AMQ4_9BACT</name>
<reference evidence="2 3" key="1">
    <citation type="submission" date="2020-09" db="EMBL/GenBank/DDBJ databases">
        <title>Echinicola sp. CAU 1574 isolated from sand of Sido Beach.</title>
        <authorList>
            <person name="Kim W."/>
        </authorList>
    </citation>
    <scope>NUCLEOTIDE SEQUENCE [LARGE SCALE GENOMIC DNA]</scope>
    <source>
        <strain evidence="2 3">CAU 1574</strain>
    </source>
</reference>
<feature type="region of interest" description="Disordered" evidence="1">
    <location>
        <begin position="1"/>
        <end position="27"/>
    </location>
</feature>
<protein>
    <submittedName>
        <fullName evidence="2">Uncharacterized protein</fullName>
    </submittedName>
</protein>
<accession>A0ABR9AMQ4</accession>
<organism evidence="2 3">
    <name type="scientific">Echinicola arenosa</name>
    <dbReference type="NCBI Taxonomy" id="2774144"/>
    <lineage>
        <taxon>Bacteria</taxon>
        <taxon>Pseudomonadati</taxon>
        <taxon>Bacteroidota</taxon>
        <taxon>Cytophagia</taxon>
        <taxon>Cytophagales</taxon>
        <taxon>Cyclobacteriaceae</taxon>
        <taxon>Echinicola</taxon>
    </lineage>
</organism>
<dbReference type="Proteomes" id="UP000647133">
    <property type="component" value="Unassembled WGS sequence"/>
</dbReference>
<sequence length="51" mass="5670">MIKPEDVRGFDIKKRNKNPKPSKFSVPASSKSVVFQSIFRECKTTITGAGL</sequence>
<evidence type="ECO:0000313" key="2">
    <source>
        <dbReference type="EMBL" id="MBD8489170.1"/>
    </source>
</evidence>
<evidence type="ECO:0000313" key="3">
    <source>
        <dbReference type="Proteomes" id="UP000647133"/>
    </source>
</evidence>
<keyword evidence="3" id="KW-1185">Reference proteome</keyword>
<dbReference type="RefSeq" id="WP_192010058.1">
    <property type="nucleotide sequence ID" value="NZ_JACYTQ010000003.1"/>
</dbReference>
<evidence type="ECO:0000256" key="1">
    <source>
        <dbReference type="SAM" id="MobiDB-lite"/>
    </source>
</evidence>
<gene>
    <name evidence="2" type="ORF">IFO69_10475</name>
</gene>
<comment type="caution">
    <text evidence="2">The sequence shown here is derived from an EMBL/GenBank/DDBJ whole genome shotgun (WGS) entry which is preliminary data.</text>
</comment>
<dbReference type="EMBL" id="JACYTQ010000003">
    <property type="protein sequence ID" value="MBD8489170.1"/>
    <property type="molecule type" value="Genomic_DNA"/>
</dbReference>
<proteinExistence type="predicted"/>